<name>A0A1I4QWU7_9EURY</name>
<feature type="transmembrane region" description="Helical" evidence="1">
    <location>
        <begin position="33"/>
        <end position="65"/>
    </location>
</feature>
<dbReference type="AlphaFoldDB" id="A0A1I4QWU7"/>
<dbReference type="Proteomes" id="UP000198535">
    <property type="component" value="Unassembled WGS sequence"/>
</dbReference>
<keyword evidence="1" id="KW-0812">Transmembrane</keyword>
<evidence type="ECO:0000256" key="1">
    <source>
        <dbReference type="SAM" id="Phobius"/>
    </source>
</evidence>
<sequence length="183" mass="21481">MNIIFLLAAVFFLIIGSYNLYRTRRDHESYLPVIVSFLILMSFTAMYFSPLLGILCLMVSFLFAISKRKNILLFQEQRMMASFNKNDYSKELKIKEILVGNKLWGKLALEYGAKKAALIYSLWLSGSIFFILYLMRTMDTFIKPDMGFIVFFCGTYLMMSYYQMHGYFRKFLAMKESISEKTS</sequence>
<accession>A0A1I4QWU7</accession>
<protein>
    <submittedName>
        <fullName evidence="2">Uncharacterized protein</fullName>
    </submittedName>
</protein>
<keyword evidence="1" id="KW-0472">Membrane</keyword>
<feature type="transmembrane region" description="Helical" evidence="1">
    <location>
        <begin position="116"/>
        <end position="134"/>
    </location>
</feature>
<gene>
    <name evidence="2" type="ORF">SAMN04488696_1243</name>
</gene>
<evidence type="ECO:0000313" key="2">
    <source>
        <dbReference type="EMBL" id="SFM44562.1"/>
    </source>
</evidence>
<dbReference type="EMBL" id="FOUJ01000002">
    <property type="protein sequence ID" value="SFM44562.1"/>
    <property type="molecule type" value="Genomic_DNA"/>
</dbReference>
<keyword evidence="1" id="KW-1133">Transmembrane helix</keyword>
<evidence type="ECO:0000313" key="3">
    <source>
        <dbReference type="Proteomes" id="UP000198535"/>
    </source>
</evidence>
<proteinExistence type="predicted"/>
<feature type="transmembrane region" description="Helical" evidence="1">
    <location>
        <begin position="146"/>
        <end position="164"/>
    </location>
</feature>
<dbReference type="STRING" id="487685.SAMN04488696_1243"/>
<keyword evidence="3" id="KW-1185">Reference proteome</keyword>
<reference evidence="3" key="1">
    <citation type="submission" date="2016-10" db="EMBL/GenBank/DDBJ databases">
        <authorList>
            <person name="Varghese N."/>
            <person name="Submissions S."/>
        </authorList>
    </citation>
    <scope>NUCLEOTIDE SEQUENCE [LARGE SCALE GENOMIC DNA]</scope>
    <source>
        <strain evidence="3">Mob M</strain>
    </source>
</reference>
<organism evidence="2 3">
    <name type="scientific">Methanolobus profundi</name>
    <dbReference type="NCBI Taxonomy" id="487685"/>
    <lineage>
        <taxon>Archaea</taxon>
        <taxon>Methanobacteriati</taxon>
        <taxon>Methanobacteriota</taxon>
        <taxon>Stenosarchaea group</taxon>
        <taxon>Methanomicrobia</taxon>
        <taxon>Methanosarcinales</taxon>
        <taxon>Methanosarcinaceae</taxon>
        <taxon>Methanolobus</taxon>
    </lineage>
</organism>